<dbReference type="EMBL" id="JACXVP010000006">
    <property type="protein sequence ID" value="KAG5599184.1"/>
    <property type="molecule type" value="Genomic_DNA"/>
</dbReference>
<sequence>MNLSLIIEDLANLYHEILDFEKEWDALDYPPIFLNNHKEPDILEVDDDQDGMTDDPIPKRRPKQMTTILKKKESTRAREEVHDHVRIYFEFSCIISDWLTAIAVTNRNVVLTTQYIAANINILLEHAFVSSLPRMLVGHTMTIIDDRFKSIAIPHIGYIRQAIFQALDSICMKRSILKQIVRSNPSLEKACSRSDLVTKCDCCCSSRQERQKSVKQYQRFKLLRPHDSQSRMNKPWTLCEEFPKSERSVKTLQLYHDIADSTRMYLSRDNDHESVFSLEDEPTEVDTPYVQLAIYSAKRDKALKFIAFMDTRATSSILNLEVLPND</sequence>
<name>A0A9J5YHQ2_SOLCO</name>
<dbReference type="AlphaFoldDB" id="A0A9J5YHQ2"/>
<gene>
    <name evidence="1" type="ORF">H5410_030554</name>
</gene>
<evidence type="ECO:0000313" key="2">
    <source>
        <dbReference type="Proteomes" id="UP000824120"/>
    </source>
</evidence>
<keyword evidence="2" id="KW-1185">Reference proteome</keyword>
<accession>A0A9J5YHQ2</accession>
<dbReference type="OrthoDB" id="1112440at2759"/>
<organism evidence="1 2">
    <name type="scientific">Solanum commersonii</name>
    <name type="common">Commerson's wild potato</name>
    <name type="synonym">Commerson's nightshade</name>
    <dbReference type="NCBI Taxonomy" id="4109"/>
    <lineage>
        <taxon>Eukaryota</taxon>
        <taxon>Viridiplantae</taxon>
        <taxon>Streptophyta</taxon>
        <taxon>Embryophyta</taxon>
        <taxon>Tracheophyta</taxon>
        <taxon>Spermatophyta</taxon>
        <taxon>Magnoliopsida</taxon>
        <taxon>eudicotyledons</taxon>
        <taxon>Gunneridae</taxon>
        <taxon>Pentapetalae</taxon>
        <taxon>asterids</taxon>
        <taxon>lamiids</taxon>
        <taxon>Solanales</taxon>
        <taxon>Solanaceae</taxon>
        <taxon>Solanoideae</taxon>
        <taxon>Solaneae</taxon>
        <taxon>Solanum</taxon>
    </lineage>
</organism>
<protein>
    <submittedName>
        <fullName evidence="1">Uncharacterized protein</fullName>
    </submittedName>
</protein>
<comment type="caution">
    <text evidence="1">The sequence shown here is derived from an EMBL/GenBank/DDBJ whole genome shotgun (WGS) entry which is preliminary data.</text>
</comment>
<evidence type="ECO:0000313" key="1">
    <source>
        <dbReference type="EMBL" id="KAG5599184.1"/>
    </source>
</evidence>
<reference evidence="1 2" key="1">
    <citation type="submission" date="2020-09" db="EMBL/GenBank/DDBJ databases">
        <title>De no assembly of potato wild relative species, Solanum commersonii.</title>
        <authorList>
            <person name="Cho K."/>
        </authorList>
    </citation>
    <scope>NUCLEOTIDE SEQUENCE [LARGE SCALE GENOMIC DNA]</scope>
    <source>
        <strain evidence="1">LZ3.2</strain>
        <tissue evidence="1">Leaf</tissue>
    </source>
</reference>
<dbReference type="Proteomes" id="UP000824120">
    <property type="component" value="Chromosome 6"/>
</dbReference>
<proteinExistence type="predicted"/>